<evidence type="ECO:0000256" key="1">
    <source>
        <dbReference type="ARBA" id="ARBA00004395"/>
    </source>
</evidence>
<name>A0A7M7JLY0_VARDE</name>
<dbReference type="InterPro" id="IPR033370">
    <property type="entry name" value="COG1"/>
</dbReference>
<evidence type="ECO:0000256" key="3">
    <source>
        <dbReference type="ARBA" id="ARBA00020978"/>
    </source>
</evidence>
<keyword evidence="7" id="KW-0472">Membrane</keyword>
<dbReference type="GO" id="GO:0006891">
    <property type="term" value="P:intra-Golgi vesicle-mediated transport"/>
    <property type="evidence" value="ECO:0007669"/>
    <property type="project" value="InterPro"/>
</dbReference>
<dbReference type="PANTHER" id="PTHR31658:SF0">
    <property type="entry name" value="CONSERVED OLIGOMERIC GOLGI COMPLEX SUBUNIT 1"/>
    <property type="match status" value="1"/>
</dbReference>
<dbReference type="PANTHER" id="PTHR31658">
    <property type="entry name" value="CONSERVED OLIGOMERIC GOLGI COMPLEX SUBUNIT 1"/>
    <property type="match status" value="1"/>
</dbReference>
<dbReference type="OMA" id="FNGNTHI"/>
<dbReference type="KEGG" id="vde:111247485"/>
<dbReference type="FunCoup" id="A0A7M7JLY0">
    <property type="interactions" value="1196"/>
</dbReference>
<dbReference type="AlphaFoldDB" id="A0A7M7JLY0"/>
<dbReference type="InParanoid" id="A0A7M7JLY0"/>
<dbReference type="GO" id="GO:0000139">
    <property type="term" value="C:Golgi membrane"/>
    <property type="evidence" value="ECO:0007669"/>
    <property type="project" value="UniProtKB-SubCell"/>
</dbReference>
<accession>A0A7M7JLY0</accession>
<keyword evidence="9" id="KW-1185">Reference proteome</keyword>
<evidence type="ECO:0000313" key="8">
    <source>
        <dbReference type="EnsemblMetazoa" id="XP_022654180"/>
    </source>
</evidence>
<dbReference type="CTD" id="9382"/>
<dbReference type="OrthoDB" id="46189at2759"/>
<comment type="subcellular location">
    <subcellularLocation>
        <location evidence="1">Golgi apparatus membrane</location>
        <topology evidence="1">Peripheral membrane protein</topology>
    </subcellularLocation>
</comment>
<dbReference type="GeneID" id="111247485"/>
<dbReference type="Proteomes" id="UP000594260">
    <property type="component" value="Unplaced"/>
</dbReference>
<comment type="similarity">
    <text evidence="2">Belongs to the COG1 family.</text>
</comment>
<evidence type="ECO:0000256" key="4">
    <source>
        <dbReference type="ARBA" id="ARBA00022448"/>
    </source>
</evidence>
<evidence type="ECO:0000256" key="5">
    <source>
        <dbReference type="ARBA" id="ARBA00022927"/>
    </source>
</evidence>
<keyword evidence="6" id="KW-0333">Golgi apparatus</keyword>
<keyword evidence="4" id="KW-0813">Transport</keyword>
<dbReference type="RefSeq" id="XP_022654180.1">
    <property type="nucleotide sequence ID" value="XM_022798445.1"/>
</dbReference>
<sequence>MVPNEEENTPTGADVLFQQHSIAEIVEIRQKILQDISKKNQDLREMVGERYRELIDAADTIQNMKQLADELPSKLRQLPFRCEQFKPRSLNVSTRDPQVFADFVQTKLVLDIGARLGPLIEAREMISSAALIALAQLAVRGHQLREQLLATCQKSLRTSTRMLSNGCLTAMADPDCNSDSLSEALCALAILEGHRPEKLVEMFFQQRTNYLQQALDEQTAQTKDKFRNVARYLIFTLNLAHSLAGDPPDLVRYFQNHRINSHGIVSLVEDPLSLATQFLPRHLAQFRCVLPEALSDTRLLVGPTVVQAEAFLEQMRLSCRQKLTLELQCHNECRSIAKAYDHLRTSIDKTQMCAEFLGKKTPDIYETFFQEAIVVRIAGIFEDILHTATEQLLTSIHSSFQEAARVKFSNVPSLCKAFDSSVKSAMDQLSEFVPFREMASAEHRSLAKLTSASAEQMLTRVCAFIAQCVESGVRCCYFLSLLSHLAFALTNCVHLQQVFGNNDWLHRKESLLESRNLATLTALKILIEENLEPFKKSFNIPVAHILLKLASVKVKVDLSDEGEEGVPVYTSIYLPQHAVLPLNQLLFIICVRIREIMDCAISKKVILQANQLLHEAVEQVYQKVLDQRAGLPASAQQELALQLLFDIEYLEKLLATRANENLVYQLTSLIDPVDLHMFRPHLDEGVVGLVAQTAMIFGLICPQGALGKPRKQTSQDHNVMTLAKSSTQLFSLLPVGMPQYLKR</sequence>
<reference evidence="8" key="1">
    <citation type="submission" date="2021-01" db="UniProtKB">
        <authorList>
            <consortium name="EnsemblMetazoa"/>
        </authorList>
    </citation>
    <scope>IDENTIFICATION</scope>
</reference>
<protein>
    <recommendedName>
        <fullName evidence="3">Conserved oligomeric Golgi complex subunit 1</fullName>
    </recommendedName>
</protein>
<proteinExistence type="inferred from homology"/>
<keyword evidence="5" id="KW-0653">Protein transport</keyword>
<evidence type="ECO:0000313" key="9">
    <source>
        <dbReference type="Proteomes" id="UP000594260"/>
    </source>
</evidence>
<evidence type="ECO:0000256" key="6">
    <source>
        <dbReference type="ARBA" id="ARBA00023034"/>
    </source>
</evidence>
<dbReference type="EnsemblMetazoa" id="XM_022798445">
    <property type="protein sequence ID" value="XP_022654180"/>
    <property type="gene ID" value="LOC111247485"/>
</dbReference>
<organism evidence="8 9">
    <name type="scientific">Varroa destructor</name>
    <name type="common">Honeybee mite</name>
    <dbReference type="NCBI Taxonomy" id="109461"/>
    <lineage>
        <taxon>Eukaryota</taxon>
        <taxon>Metazoa</taxon>
        <taxon>Ecdysozoa</taxon>
        <taxon>Arthropoda</taxon>
        <taxon>Chelicerata</taxon>
        <taxon>Arachnida</taxon>
        <taxon>Acari</taxon>
        <taxon>Parasitiformes</taxon>
        <taxon>Mesostigmata</taxon>
        <taxon>Gamasina</taxon>
        <taxon>Dermanyssoidea</taxon>
        <taxon>Varroidae</taxon>
        <taxon>Varroa</taxon>
    </lineage>
</organism>
<evidence type="ECO:0000256" key="2">
    <source>
        <dbReference type="ARBA" id="ARBA00006653"/>
    </source>
</evidence>
<dbReference type="GO" id="GO:0015031">
    <property type="term" value="P:protein transport"/>
    <property type="evidence" value="ECO:0007669"/>
    <property type="project" value="UniProtKB-KW"/>
</dbReference>
<evidence type="ECO:0000256" key="7">
    <source>
        <dbReference type="ARBA" id="ARBA00023136"/>
    </source>
</evidence>
<dbReference type="Pfam" id="PF08700">
    <property type="entry name" value="VPS51_Exo84_N"/>
    <property type="match status" value="1"/>
</dbReference>
<dbReference type="GO" id="GO:0017119">
    <property type="term" value="C:Golgi transport complex"/>
    <property type="evidence" value="ECO:0007669"/>
    <property type="project" value="InterPro"/>
</dbReference>